<feature type="compositionally biased region" description="Basic and acidic residues" evidence="2">
    <location>
        <begin position="95"/>
        <end position="105"/>
    </location>
</feature>
<feature type="region of interest" description="Disordered" evidence="2">
    <location>
        <begin position="646"/>
        <end position="714"/>
    </location>
</feature>
<feature type="compositionally biased region" description="Basic and acidic residues" evidence="2">
    <location>
        <begin position="693"/>
        <end position="702"/>
    </location>
</feature>
<feature type="compositionally biased region" description="Basic and acidic residues" evidence="2">
    <location>
        <begin position="34"/>
        <end position="43"/>
    </location>
</feature>
<name>A0A4E9FMH9_BRUMA</name>
<evidence type="ECO:0000313" key="3">
    <source>
        <dbReference type="EMBL" id="VIO97826.1"/>
    </source>
</evidence>
<feature type="region of interest" description="Disordered" evidence="2">
    <location>
        <begin position="1"/>
        <end position="176"/>
    </location>
</feature>
<reference evidence="4" key="1">
    <citation type="journal article" date="2007" name="Science">
        <title>Draft genome of the filarial nematode parasite Brugia malayi.</title>
        <authorList>
            <person name="Ghedin E."/>
            <person name="Wang S."/>
            <person name="Spiro D."/>
            <person name="Caler E."/>
            <person name="Zhao Q."/>
            <person name="Crabtree J."/>
            <person name="Allen J.E."/>
            <person name="Delcher A.L."/>
            <person name="Guiliano D.B."/>
            <person name="Miranda-Saavedra D."/>
            <person name="Angiuoli S.V."/>
            <person name="Creasy T."/>
            <person name="Amedeo P."/>
            <person name="Haas B."/>
            <person name="El-Sayed N.M."/>
            <person name="Wortman J.R."/>
            <person name="Feldblyum T."/>
            <person name="Tallon L."/>
            <person name="Schatz M."/>
            <person name="Shumway M."/>
            <person name="Koo H."/>
            <person name="Salzberg S.L."/>
            <person name="Schobel S."/>
            <person name="Pertea M."/>
            <person name="Pop M."/>
            <person name="White O."/>
            <person name="Barton G.J."/>
            <person name="Carlow C.K."/>
            <person name="Crawford M.J."/>
            <person name="Daub J."/>
            <person name="Dimmic M.W."/>
            <person name="Estes C.F."/>
            <person name="Foster J.M."/>
            <person name="Ganatra M."/>
            <person name="Gregory W.F."/>
            <person name="Johnson N.M."/>
            <person name="Jin J."/>
            <person name="Komuniecki R."/>
            <person name="Korf I."/>
            <person name="Kumar S."/>
            <person name="Laney S."/>
            <person name="Li B.W."/>
            <person name="Li W."/>
            <person name="Lindblom T.H."/>
            <person name="Lustigman S."/>
            <person name="Ma D."/>
            <person name="Maina C.V."/>
            <person name="Martin D.M."/>
            <person name="McCarter J.P."/>
            <person name="McReynolds L."/>
            <person name="Mitreva M."/>
            <person name="Nutman T.B."/>
            <person name="Parkinson J."/>
            <person name="Peregrin-Alvarez J.M."/>
            <person name="Poole C."/>
            <person name="Ren Q."/>
            <person name="Saunders L."/>
            <person name="Sluder A.E."/>
            <person name="Smith K."/>
            <person name="Stanke M."/>
            <person name="Unnasch T.R."/>
            <person name="Ware J."/>
            <person name="Wei A.D."/>
            <person name="Weil G."/>
            <person name="Williams D.J."/>
            <person name="Zhang Y."/>
            <person name="Williams S.A."/>
            <person name="Fraser-Liggett C."/>
            <person name="Slatko B."/>
            <person name="Blaxter M.L."/>
            <person name="Scott A.L."/>
        </authorList>
    </citation>
    <scope>NUCLEOTIDE SEQUENCE</scope>
    <source>
        <strain evidence="4">FR3</strain>
    </source>
</reference>
<dbReference type="STRING" id="6279.A0A5S6PW87"/>
<feature type="compositionally biased region" description="Basic residues" evidence="2">
    <location>
        <begin position="1"/>
        <end position="20"/>
    </location>
</feature>
<gene>
    <name evidence="3 5" type="primary">Bma-noca-1</name>
    <name evidence="3" type="ORF">BM_BM8403</name>
</gene>
<organism evidence="3">
    <name type="scientific">Brugia malayi</name>
    <name type="common">Filarial nematode worm</name>
    <dbReference type="NCBI Taxonomy" id="6279"/>
    <lineage>
        <taxon>Eukaryota</taxon>
        <taxon>Metazoa</taxon>
        <taxon>Ecdysozoa</taxon>
        <taxon>Nematoda</taxon>
        <taxon>Chromadorea</taxon>
        <taxon>Rhabditida</taxon>
        <taxon>Spirurina</taxon>
        <taxon>Spiruromorpha</taxon>
        <taxon>Filarioidea</taxon>
        <taxon>Onchocercidae</taxon>
        <taxon>Brugia</taxon>
    </lineage>
</organism>
<dbReference type="EMBL" id="CAAKNF010000195">
    <property type="protein sequence ID" value="VIO97826.1"/>
    <property type="molecule type" value="Genomic_DNA"/>
</dbReference>
<reference evidence="5" key="3">
    <citation type="submission" date="2019-12" db="UniProtKB">
        <authorList>
            <consortium name="WormBaseParasite"/>
        </authorList>
    </citation>
    <scope>IDENTIFICATION</scope>
</reference>
<keyword evidence="1" id="KW-0175">Coiled coil</keyword>
<evidence type="ECO:0000313" key="5">
    <source>
        <dbReference type="WBParaSite" id="Bm8403a.1"/>
    </source>
</evidence>
<feature type="compositionally biased region" description="Low complexity" evidence="2">
    <location>
        <begin position="650"/>
        <end position="666"/>
    </location>
</feature>
<evidence type="ECO:0000313" key="4">
    <source>
        <dbReference type="Proteomes" id="UP000006672"/>
    </source>
</evidence>
<feature type="coiled-coil region" evidence="1">
    <location>
        <begin position="1121"/>
        <end position="1148"/>
    </location>
</feature>
<accession>A0A4E9FMH9</accession>
<dbReference type="KEGG" id="bmy:BM_BM8403"/>
<dbReference type="CTD" id="6095072"/>
<dbReference type="AlphaFoldDB" id="A0A4E9FMH9"/>
<protein>
    <submittedName>
        <fullName evidence="3 5">Uncharacterized protein</fullName>
    </submittedName>
</protein>
<feature type="compositionally biased region" description="Basic and acidic residues" evidence="2">
    <location>
        <begin position="157"/>
        <end position="176"/>
    </location>
</feature>
<reference evidence="3" key="2">
    <citation type="submission" date="2019-04" db="EMBL/GenBank/DDBJ databases">
        <authorList>
            <person name="Howe K."/>
            <person name="Paulini M."/>
            <person name="Williams G."/>
        </authorList>
    </citation>
    <scope>NUCLEOTIDE SEQUENCE [LARGE SCALE GENOMIC DNA]</scope>
    <source>
        <strain evidence="3">FR3</strain>
    </source>
</reference>
<feature type="region of interest" description="Disordered" evidence="2">
    <location>
        <begin position="452"/>
        <end position="522"/>
    </location>
</feature>
<feature type="compositionally biased region" description="Basic and acidic residues" evidence="2">
    <location>
        <begin position="127"/>
        <end position="136"/>
    </location>
</feature>
<keyword evidence="4" id="KW-1185">Reference proteome</keyword>
<dbReference type="GeneID" id="6095072"/>
<evidence type="ECO:0000256" key="2">
    <source>
        <dbReference type="SAM" id="MobiDB-lite"/>
    </source>
</evidence>
<accession>A0A5S6PW87</accession>
<feature type="coiled-coil region" evidence="1">
    <location>
        <begin position="860"/>
        <end position="978"/>
    </location>
</feature>
<feature type="region of interest" description="Disordered" evidence="2">
    <location>
        <begin position="619"/>
        <end position="638"/>
    </location>
</feature>
<dbReference type="WBParaSite" id="Bm8403a.1">
    <property type="protein sequence ID" value="Bm8403a.1"/>
    <property type="gene ID" value="WBGene00228664"/>
</dbReference>
<dbReference type="RefSeq" id="XP_042937354.1">
    <property type="nucleotide sequence ID" value="XM_043081420.1"/>
</dbReference>
<evidence type="ECO:0000256" key="1">
    <source>
        <dbReference type="SAM" id="Coils"/>
    </source>
</evidence>
<dbReference type="OrthoDB" id="5835862at2759"/>
<feature type="compositionally biased region" description="Basic and acidic residues" evidence="2">
    <location>
        <begin position="65"/>
        <end position="74"/>
    </location>
</feature>
<feature type="compositionally biased region" description="Polar residues" evidence="2">
    <location>
        <begin position="458"/>
        <end position="486"/>
    </location>
</feature>
<proteinExistence type="predicted"/>
<sequence>MFSRRHLKNPKQKQQQKQRQHQQQQQERQQQQSTRERTERQQKQLEYQQQRQERQQQKQQQQQSTRERTERQQKQLEYQQQRQERQQQKQQEQQSTRERTERQQKQLEYQQQRQERQQQKQQQQQSTRERTERQQKQLEYQQQRQERQQQKQQEQQSTRERTERQQKQLEYQQRQERQQQKQRLQYQQEKCQSQHLEQLKTTKTKKDEINTSSGRISERLIIRTSTPTGQRLRYVVTRPFLSAEPRRPSYHSKCYHKCHCNDPSTSTNFNKNCSTAADILTNQKPYQLSSSINDNSYNLFNQNNYKIFMETLSPKNTNTNNDKSKSDVELITSNYHNQRTDKNSKKNTTFCSFARQFRETQSMNYDNSKLIFQSHLTTILPQISTINSKITTTNCLNNIDKSSLPVINKSRQKVKKCGVFYEQTQSLSPLSVSDKVRFRRRESENNNKELKFGMPSRCLSTPQSLNRSIPSTYDSNQLTATRSTSYIDGLPEPTLSSGSRTAIVGPNTVHRSREGSEYDYGITDERGDIRAYYSSDITRAYTSPSTPLSRYDCGDPPPYYCHRRNTQPEDGLVYPLCSTPLSRSPRCEFSQITSTIDGSMLPRTNRPRELRITPSSSLVMRTNDSSGNGSNTATSKQTATMYSTSFRSHGASGNTTPASSGASTSAVVDEIVPMNSTTNSRKMMVAPQPQNSYHRERGDSNHKSSLHTQQRRQSGGALIPAYHISSFADNWRSRDRDNSSADQQIIVDDRRTKNNNDMRVAVLEQRVRELEAAVIPGQAPSTSLSATSFIIPVVNSKNSSRILRSASGQFVVSAATTPVTQQLMAQEVVDKEIEVERLQSQLRKCYSRMELRQVQYDEEVNTFRRESEEAKLQLTKVKARLAELEKECVAYREKAMAVDANRNSAVASSLEKISTQEREIAMLRSDLERHMQLVKNLERIKKEYEFLELQNEALNAKLDSKEATIRDLEDSIHTMKMDASRKMESGSVTPKADAFSVFDIEPTKFLSNSKDSNTKSDRSLHPSSPSGLESSKRVDKSSSVILSDSENDDKIQLSASTSKLLRIQLNKILECRLLAKCLKDVAAKAISGDAPSVNRLLGCRSDSMSESESEPVLNDGNVMSSNCAERHIRKITDDLERIEKDLNSLRECFVEYYQKKIADELKEDESCRIQ</sequence>
<feature type="region of interest" description="Disordered" evidence="2">
    <location>
        <begin position="1008"/>
        <end position="1041"/>
    </location>
</feature>
<feature type="compositionally biased region" description="Low complexity" evidence="2">
    <location>
        <begin position="21"/>
        <end position="33"/>
    </location>
</feature>
<dbReference type="Proteomes" id="UP000006672">
    <property type="component" value="Unassembled WGS sequence"/>
</dbReference>